<dbReference type="AlphaFoldDB" id="A0ABD6CH80"/>
<dbReference type="Proteomes" id="UP001597085">
    <property type="component" value="Unassembled WGS sequence"/>
</dbReference>
<evidence type="ECO:0000313" key="3">
    <source>
        <dbReference type="Proteomes" id="UP001597085"/>
    </source>
</evidence>
<comment type="caution">
    <text evidence="2">The sequence shown here is derived from an EMBL/GenBank/DDBJ whole genome shotgun (WGS) entry which is preliminary data.</text>
</comment>
<feature type="region of interest" description="Disordered" evidence="1">
    <location>
        <begin position="170"/>
        <end position="205"/>
    </location>
</feature>
<protein>
    <submittedName>
        <fullName evidence="2">Uncharacterized protein</fullName>
    </submittedName>
</protein>
<name>A0ABD6CH80_9EURY</name>
<evidence type="ECO:0000313" key="2">
    <source>
        <dbReference type="EMBL" id="MFD1597509.1"/>
    </source>
</evidence>
<gene>
    <name evidence="2" type="ORF">ACFSBX_00780</name>
</gene>
<dbReference type="EMBL" id="JBHUDK010000002">
    <property type="protein sequence ID" value="MFD1597509.1"/>
    <property type="molecule type" value="Genomic_DNA"/>
</dbReference>
<reference evidence="2 3" key="1">
    <citation type="journal article" date="2019" name="Int. J. Syst. Evol. Microbiol.">
        <title>The Global Catalogue of Microorganisms (GCM) 10K type strain sequencing project: providing services to taxonomists for standard genome sequencing and annotation.</title>
        <authorList>
            <consortium name="The Broad Institute Genomics Platform"/>
            <consortium name="The Broad Institute Genome Sequencing Center for Infectious Disease"/>
            <person name="Wu L."/>
            <person name="Ma J."/>
        </authorList>
    </citation>
    <scope>NUCLEOTIDE SEQUENCE [LARGE SCALE GENOMIC DNA]</scope>
    <source>
        <strain evidence="2 3">CGMCC 1.12121</strain>
    </source>
</reference>
<organism evidence="2 3">
    <name type="scientific">Halobellus rarus</name>
    <dbReference type="NCBI Taxonomy" id="1126237"/>
    <lineage>
        <taxon>Archaea</taxon>
        <taxon>Methanobacteriati</taxon>
        <taxon>Methanobacteriota</taxon>
        <taxon>Stenosarchaea group</taxon>
        <taxon>Halobacteria</taxon>
        <taxon>Halobacteriales</taxon>
        <taxon>Haloferacaceae</taxon>
        <taxon>Halobellus</taxon>
    </lineage>
</organism>
<dbReference type="RefSeq" id="WP_256421615.1">
    <property type="nucleotide sequence ID" value="NZ_JANHDI010000008.1"/>
</dbReference>
<evidence type="ECO:0000256" key="1">
    <source>
        <dbReference type="SAM" id="MobiDB-lite"/>
    </source>
</evidence>
<keyword evidence="3" id="KW-1185">Reference proteome</keyword>
<sequence length="205" mass="22035">MTEPSDPRSAGEAIRQAATRAVSGSRVVGAVQSGTAQIRRYVRTSFLYQWLTAEPDPEVIVIDLRETWTVSPFLSVLDRIISELNRALDSSRIGSLATAAGTAVRATPLRVLGFVLTALGATVAIGTLLTTGATTGLIIGLVVILSGAVATRDERDWKTLSETQTVEWLRRVFEPPAPPENTADHDSTDDNSENTDRSADSNELE</sequence>
<accession>A0ABD6CH80</accession>
<proteinExistence type="predicted"/>
<feature type="compositionally biased region" description="Basic and acidic residues" evidence="1">
    <location>
        <begin position="182"/>
        <end position="205"/>
    </location>
</feature>